<proteinExistence type="predicted"/>
<gene>
    <name evidence="2" type="ORF">GPM918_LOCUS30784</name>
    <name evidence="1" type="ORF">OVA965_LOCUS26851</name>
    <name evidence="4" type="ORF">SRO942_LOCUS31410</name>
    <name evidence="3" type="ORF">TMI583_LOCUS27593</name>
</gene>
<evidence type="ECO:0000313" key="2">
    <source>
        <dbReference type="EMBL" id="CAF1348486.1"/>
    </source>
</evidence>
<dbReference type="Proteomes" id="UP000682733">
    <property type="component" value="Unassembled WGS sequence"/>
</dbReference>
<dbReference type="EMBL" id="CAJNOK010017424">
    <property type="protein sequence ID" value="CAF1263687.1"/>
    <property type="molecule type" value="Genomic_DNA"/>
</dbReference>
<name>A0A815H2K7_9BILA</name>
<evidence type="ECO:0000313" key="5">
    <source>
        <dbReference type="Proteomes" id="UP000663829"/>
    </source>
</evidence>
<comment type="caution">
    <text evidence="2">The sequence shown here is derived from an EMBL/GenBank/DDBJ whole genome shotgun (WGS) entry which is preliminary data.</text>
</comment>
<organism evidence="2 5">
    <name type="scientific">Didymodactylos carnosus</name>
    <dbReference type="NCBI Taxonomy" id="1234261"/>
    <lineage>
        <taxon>Eukaryota</taxon>
        <taxon>Metazoa</taxon>
        <taxon>Spiralia</taxon>
        <taxon>Gnathifera</taxon>
        <taxon>Rotifera</taxon>
        <taxon>Eurotatoria</taxon>
        <taxon>Bdelloidea</taxon>
        <taxon>Philodinida</taxon>
        <taxon>Philodinidae</taxon>
        <taxon>Didymodactylos</taxon>
    </lineage>
</organism>
<evidence type="ECO:0000313" key="3">
    <source>
        <dbReference type="EMBL" id="CAF4070061.1"/>
    </source>
</evidence>
<evidence type="ECO:0000313" key="4">
    <source>
        <dbReference type="EMBL" id="CAF4216380.1"/>
    </source>
</evidence>
<sequence>MSRYKWLMSETREKSDERLKQILDIRFKRNKPERKSDHEQYPEILTELQNLSNTHSGSAQDRRRDDFTRFNGLSAVDCNKHIKQRLIK</sequence>
<protein>
    <submittedName>
        <fullName evidence="2">Uncharacterized protein</fullName>
    </submittedName>
</protein>
<dbReference type="AlphaFoldDB" id="A0A815H2K7"/>
<dbReference type="EMBL" id="CAJNOQ010014781">
    <property type="protein sequence ID" value="CAF1348486.1"/>
    <property type="molecule type" value="Genomic_DNA"/>
</dbReference>
<dbReference type="Proteomes" id="UP000663829">
    <property type="component" value="Unassembled WGS sequence"/>
</dbReference>
<accession>A0A815H2K7</accession>
<dbReference type="EMBL" id="CAJOBC010062987">
    <property type="protein sequence ID" value="CAF4216380.1"/>
    <property type="molecule type" value="Genomic_DNA"/>
</dbReference>
<dbReference type="EMBL" id="CAJOBA010038981">
    <property type="protein sequence ID" value="CAF4070061.1"/>
    <property type="molecule type" value="Genomic_DNA"/>
</dbReference>
<reference evidence="2" key="1">
    <citation type="submission" date="2021-02" db="EMBL/GenBank/DDBJ databases">
        <authorList>
            <person name="Nowell W R."/>
        </authorList>
    </citation>
    <scope>NUCLEOTIDE SEQUENCE</scope>
</reference>
<evidence type="ECO:0000313" key="1">
    <source>
        <dbReference type="EMBL" id="CAF1263687.1"/>
    </source>
</evidence>
<dbReference type="Proteomes" id="UP000677228">
    <property type="component" value="Unassembled WGS sequence"/>
</dbReference>
<dbReference type="Proteomes" id="UP000681722">
    <property type="component" value="Unassembled WGS sequence"/>
</dbReference>
<keyword evidence="5" id="KW-1185">Reference proteome</keyword>